<organism evidence="2 3">
    <name type="scientific">Hepatospora eriocheir</name>
    <dbReference type="NCBI Taxonomy" id="1081669"/>
    <lineage>
        <taxon>Eukaryota</taxon>
        <taxon>Fungi</taxon>
        <taxon>Fungi incertae sedis</taxon>
        <taxon>Microsporidia</taxon>
        <taxon>Hepatosporidae</taxon>
        <taxon>Hepatospora</taxon>
    </lineage>
</organism>
<evidence type="ECO:0000259" key="1">
    <source>
        <dbReference type="SMART" id="SM00849"/>
    </source>
</evidence>
<dbReference type="AlphaFoldDB" id="A0A1X0Q7R1"/>
<dbReference type="InterPro" id="IPR036866">
    <property type="entry name" value="RibonucZ/Hydroxyglut_hydro"/>
</dbReference>
<dbReference type="PANTHER" id="PTHR11935:SF94">
    <property type="entry name" value="TENZING NORGAY, ISOFORM C"/>
    <property type="match status" value="1"/>
</dbReference>
<feature type="domain" description="Metallo-beta-lactamase" evidence="1">
    <location>
        <begin position="1"/>
        <end position="174"/>
    </location>
</feature>
<protein>
    <submittedName>
        <fullName evidence="2">GLO2</fullName>
    </submittedName>
</protein>
<gene>
    <name evidence="2" type="primary">GLO2</name>
    <name evidence="2" type="ORF">HERIO_2241</name>
</gene>
<dbReference type="PANTHER" id="PTHR11935">
    <property type="entry name" value="BETA LACTAMASE DOMAIN"/>
    <property type="match status" value="1"/>
</dbReference>
<dbReference type="OrthoDB" id="515692at2759"/>
<dbReference type="SMART" id="SM00849">
    <property type="entry name" value="Lactamase_B"/>
    <property type="match status" value="1"/>
</dbReference>
<dbReference type="InterPro" id="IPR001279">
    <property type="entry name" value="Metallo-B-lactamas"/>
</dbReference>
<sequence length="238" mass="27725">MYLFYTDKIAIVFDPCDYLAVYKALSFKLENGKVYQRNFFNKLECNTKKRTLIKCFITHHHYDHSGGNEPLKKLSPETVFINHNNSIDNLSKIIIEYNNQHLLTVLAIKTPCHTLDSISYYLTNLNGEKFLVTGDFIFKVGCGKFFEGKAVDFISSVNLLKKHVDDDTIMLYGHEYTKSNFEFTKTQCNYSEIDTKLILENSFLTFKDELRLNPFLLPKTLSDPVILQNLRDQKNNFK</sequence>
<accession>A0A1X0Q7R1</accession>
<dbReference type="Gene3D" id="3.60.15.10">
    <property type="entry name" value="Ribonuclease Z/Hydroxyacylglutathione hydrolase-like"/>
    <property type="match status" value="1"/>
</dbReference>
<dbReference type="VEuPathDB" id="MicrosporidiaDB:A0H76_1134"/>
<dbReference type="GO" id="GO:0004416">
    <property type="term" value="F:hydroxyacylglutathione hydrolase activity"/>
    <property type="evidence" value="ECO:0007669"/>
    <property type="project" value="TreeGrafter"/>
</dbReference>
<dbReference type="Pfam" id="PF00753">
    <property type="entry name" value="Lactamase_B"/>
    <property type="match status" value="1"/>
</dbReference>
<dbReference type="Proteomes" id="UP000192356">
    <property type="component" value="Unassembled WGS sequence"/>
</dbReference>
<dbReference type="VEuPathDB" id="MicrosporidiaDB:HERIO_2241"/>
<evidence type="ECO:0000313" key="3">
    <source>
        <dbReference type="Proteomes" id="UP000192356"/>
    </source>
</evidence>
<keyword evidence="3" id="KW-1185">Reference proteome</keyword>
<dbReference type="SUPFAM" id="SSF56281">
    <property type="entry name" value="Metallo-hydrolase/oxidoreductase"/>
    <property type="match status" value="1"/>
</dbReference>
<name>A0A1X0Q7R1_9MICR</name>
<dbReference type="EMBL" id="LVKB01000192">
    <property type="protein sequence ID" value="ORD95757.1"/>
    <property type="molecule type" value="Genomic_DNA"/>
</dbReference>
<comment type="caution">
    <text evidence="2">The sequence shown here is derived from an EMBL/GenBank/DDBJ whole genome shotgun (WGS) entry which is preliminary data.</text>
</comment>
<proteinExistence type="predicted"/>
<reference evidence="2 3" key="1">
    <citation type="journal article" date="2017" name="Environ. Microbiol.">
        <title>Decay of the glycolytic pathway and adaptation to intranuclear parasitism within Enterocytozoonidae microsporidia.</title>
        <authorList>
            <person name="Wiredu Boakye D."/>
            <person name="Jaroenlak P."/>
            <person name="Prachumwat A."/>
            <person name="Williams T.A."/>
            <person name="Bateman K.S."/>
            <person name="Itsathitphaisarn O."/>
            <person name="Sritunyalucksana K."/>
            <person name="Paszkiewicz K.H."/>
            <person name="Moore K.A."/>
            <person name="Stentiford G.D."/>
            <person name="Williams B.A."/>
        </authorList>
    </citation>
    <scope>NUCLEOTIDE SEQUENCE [LARGE SCALE GENOMIC DNA]</scope>
    <source>
        <strain evidence="2 3">GB1</strain>
    </source>
</reference>
<evidence type="ECO:0000313" key="2">
    <source>
        <dbReference type="EMBL" id="ORD95757.1"/>
    </source>
</evidence>